<dbReference type="InterPro" id="IPR037038">
    <property type="entry name" value="HepT-like_sf"/>
</dbReference>
<name>A0A133UQ73_9EURY</name>
<evidence type="ECO:0000256" key="3">
    <source>
        <dbReference type="ARBA" id="ARBA00022722"/>
    </source>
</evidence>
<comment type="caution">
    <text evidence="6">The sequence shown here is derived from an EMBL/GenBank/DDBJ whole genome shotgun (WGS) entry which is preliminary data.</text>
</comment>
<keyword evidence="7" id="KW-1185">Reference proteome</keyword>
<evidence type="ECO:0000256" key="1">
    <source>
        <dbReference type="ARBA" id="ARBA00022553"/>
    </source>
</evidence>
<dbReference type="GO" id="GO:0016787">
    <property type="term" value="F:hydrolase activity"/>
    <property type="evidence" value="ECO:0007669"/>
    <property type="project" value="UniProtKB-KW"/>
</dbReference>
<gene>
    <name evidence="6" type="ORF">AKJ37_05275</name>
</gene>
<dbReference type="Proteomes" id="UP000070463">
    <property type="component" value="Unassembled WGS sequence"/>
</dbReference>
<proteinExistence type="inferred from homology"/>
<keyword evidence="3" id="KW-0540">Nuclease</keyword>
<keyword evidence="1" id="KW-0597">Phosphoprotein</keyword>
<dbReference type="Gene3D" id="1.20.120.580">
    <property type="entry name" value="bsu32300-like"/>
    <property type="match status" value="1"/>
</dbReference>
<evidence type="ECO:0000313" key="7">
    <source>
        <dbReference type="Proteomes" id="UP000070463"/>
    </source>
</evidence>
<evidence type="ECO:0000256" key="2">
    <source>
        <dbReference type="ARBA" id="ARBA00022649"/>
    </source>
</evidence>
<keyword evidence="2" id="KW-1277">Toxin-antitoxin system</keyword>
<dbReference type="GO" id="GO:0004540">
    <property type="term" value="F:RNA nuclease activity"/>
    <property type="evidence" value="ECO:0007669"/>
    <property type="project" value="InterPro"/>
</dbReference>
<sequence>MDQERIDRYLEKLLRVRERSGNLEEWLAEGSEPLLTNTERRLATYKAFQEVVEAITDVCAMFAADNEMGVGDDYENLDKAAGRLYDEKIKRGLETANGLRNRIVHEYNKFENRRALENMKGLLKTIKMFEKEARGWIRSR</sequence>
<organism evidence="6 7">
    <name type="scientific">candidate division MSBL1 archaeon SCGC-AAA259I09</name>
    <dbReference type="NCBI Taxonomy" id="1698267"/>
    <lineage>
        <taxon>Archaea</taxon>
        <taxon>Methanobacteriati</taxon>
        <taxon>Methanobacteriota</taxon>
        <taxon>candidate division MSBL1</taxon>
    </lineage>
</organism>
<evidence type="ECO:0008006" key="8">
    <source>
        <dbReference type="Google" id="ProtNLM"/>
    </source>
</evidence>
<keyword evidence="4" id="KW-0378">Hydrolase</keyword>
<dbReference type="AlphaFoldDB" id="A0A133UQ73"/>
<dbReference type="InterPro" id="IPR008201">
    <property type="entry name" value="HepT-like"/>
</dbReference>
<evidence type="ECO:0000256" key="4">
    <source>
        <dbReference type="ARBA" id="ARBA00022801"/>
    </source>
</evidence>
<protein>
    <recommendedName>
        <fullName evidence="8">DUF86 domain-containing protein</fullName>
    </recommendedName>
</protein>
<dbReference type="Pfam" id="PF01934">
    <property type="entry name" value="HepT-like"/>
    <property type="match status" value="1"/>
</dbReference>
<comment type="similarity">
    <text evidence="5">Belongs to the HepT RNase toxin family.</text>
</comment>
<reference evidence="6 7" key="1">
    <citation type="journal article" date="2016" name="Sci. Rep.">
        <title>Metabolic traits of an uncultured archaeal lineage -MSBL1- from brine pools of the Red Sea.</title>
        <authorList>
            <person name="Mwirichia R."/>
            <person name="Alam I."/>
            <person name="Rashid M."/>
            <person name="Vinu M."/>
            <person name="Ba-Alawi W."/>
            <person name="Anthony Kamau A."/>
            <person name="Kamanda Ngugi D."/>
            <person name="Goker M."/>
            <person name="Klenk H.P."/>
            <person name="Bajic V."/>
            <person name="Stingl U."/>
        </authorList>
    </citation>
    <scope>NUCLEOTIDE SEQUENCE [LARGE SCALE GENOMIC DNA]</scope>
    <source>
        <strain evidence="6">SCGC-AAA259I09</strain>
    </source>
</reference>
<dbReference type="EMBL" id="LHXR01000083">
    <property type="protein sequence ID" value="KXA96422.1"/>
    <property type="molecule type" value="Genomic_DNA"/>
</dbReference>
<dbReference type="GO" id="GO:0110001">
    <property type="term" value="C:toxin-antitoxin complex"/>
    <property type="evidence" value="ECO:0007669"/>
    <property type="project" value="InterPro"/>
</dbReference>
<evidence type="ECO:0000256" key="5">
    <source>
        <dbReference type="ARBA" id="ARBA00024207"/>
    </source>
</evidence>
<evidence type="ECO:0000313" key="6">
    <source>
        <dbReference type="EMBL" id="KXA96422.1"/>
    </source>
</evidence>
<accession>A0A133UQ73</accession>